<protein>
    <submittedName>
        <fullName evidence="2">Uncharacterized protein</fullName>
    </submittedName>
</protein>
<gene>
    <name evidence="2" type="ORF">MPH_13936</name>
</gene>
<proteinExistence type="predicted"/>
<reference evidence="2 3" key="1">
    <citation type="journal article" date="2012" name="BMC Genomics">
        <title>Tools to kill: Genome of one of the most destructive plant pathogenic fungi Macrophomina phaseolina.</title>
        <authorList>
            <person name="Islam M.S."/>
            <person name="Haque M.S."/>
            <person name="Islam M.M."/>
            <person name="Emdad E.M."/>
            <person name="Halim A."/>
            <person name="Hossen Q.M.M."/>
            <person name="Hossain M.Z."/>
            <person name="Ahmed B."/>
            <person name="Rahim S."/>
            <person name="Rahman M.S."/>
            <person name="Alam M.M."/>
            <person name="Hou S."/>
            <person name="Wan X."/>
            <person name="Saito J.A."/>
            <person name="Alam M."/>
        </authorList>
    </citation>
    <scope>NUCLEOTIDE SEQUENCE [LARGE SCALE GENOMIC DNA]</scope>
    <source>
        <strain evidence="2 3">MS6</strain>
    </source>
</reference>
<dbReference type="HOGENOM" id="CLU_645687_0_0_1"/>
<sequence length="438" mass="48538">MSLDVSQRTAAIRFRIPSDTLPSHAHLFTLIDPRNVRHLTADLQPTAVPECVRLSTIAEGSTHDITKLEFHLYNPPTVVGPASAAHLRPRGRVSGNLLACLKSMLSAHTLVVFVAKNSLQTELLSLFCTQVSNAGLLPSITDYALERLYEGRGGKDVGDLLSTFILRPPRDVETGADGLAVPVGEEPPTYDEVQRETPRLSPALAGASSLRGKRRASRENSAIPEPKKPAVIDPLYSSPELEKLRAMVDQLRQEVLNHPNVPASPTEDGSILDRLDTIERRLSALEEQAVKERLVTTKIVDGANSTEQRLAAVETGLANRTTEHEQFRQSLLDALVPRLLEEIRPWVDQRLDNYTHDWIAEKVEKEVDDQYSSAESSLEMLRDDLETAIRDKVASAVQDNLTDVVAEQLPDVVDDRIEDLILSVLERSTITMHMSQSR</sequence>
<dbReference type="VEuPathDB" id="FungiDB:MPH_13936"/>
<evidence type="ECO:0000313" key="3">
    <source>
        <dbReference type="Proteomes" id="UP000007129"/>
    </source>
</evidence>
<organism evidence="2 3">
    <name type="scientific">Macrophomina phaseolina (strain MS6)</name>
    <name type="common">Charcoal rot fungus</name>
    <dbReference type="NCBI Taxonomy" id="1126212"/>
    <lineage>
        <taxon>Eukaryota</taxon>
        <taxon>Fungi</taxon>
        <taxon>Dikarya</taxon>
        <taxon>Ascomycota</taxon>
        <taxon>Pezizomycotina</taxon>
        <taxon>Dothideomycetes</taxon>
        <taxon>Dothideomycetes incertae sedis</taxon>
        <taxon>Botryosphaeriales</taxon>
        <taxon>Botryosphaeriaceae</taxon>
        <taxon>Macrophomina</taxon>
    </lineage>
</organism>
<name>K2QH65_MACPH</name>
<comment type="caution">
    <text evidence="2">The sequence shown here is derived from an EMBL/GenBank/DDBJ whole genome shotgun (WGS) entry which is preliminary data.</text>
</comment>
<evidence type="ECO:0000313" key="2">
    <source>
        <dbReference type="EMBL" id="EKG09081.1"/>
    </source>
</evidence>
<feature type="region of interest" description="Disordered" evidence="1">
    <location>
        <begin position="176"/>
        <end position="233"/>
    </location>
</feature>
<dbReference type="OrthoDB" id="10669177at2759"/>
<dbReference type="AlphaFoldDB" id="K2QH65"/>
<accession>K2QH65</accession>
<dbReference type="Proteomes" id="UP000007129">
    <property type="component" value="Unassembled WGS sequence"/>
</dbReference>
<dbReference type="EMBL" id="AHHD01000786">
    <property type="protein sequence ID" value="EKG09081.1"/>
    <property type="molecule type" value="Genomic_DNA"/>
</dbReference>
<dbReference type="InParanoid" id="K2QH65"/>
<evidence type="ECO:0000256" key="1">
    <source>
        <dbReference type="SAM" id="MobiDB-lite"/>
    </source>
</evidence>